<name>A0A1H2PMN7_9BURK</name>
<dbReference type="OrthoDB" id="9766708at2"/>
<keyword evidence="11" id="KW-1185">Reference proteome</keyword>
<accession>A0A1H2PMN7</accession>
<evidence type="ECO:0000256" key="6">
    <source>
        <dbReference type="ARBA" id="ARBA00023295"/>
    </source>
</evidence>
<dbReference type="RefSeq" id="WP_091906593.1">
    <property type="nucleotide sequence ID" value="NZ_FNLO01000003.1"/>
</dbReference>
<dbReference type="PROSITE" id="PS51318">
    <property type="entry name" value="TAT"/>
    <property type="match status" value="1"/>
</dbReference>
<feature type="signal peptide" evidence="9">
    <location>
        <begin position="1"/>
        <end position="37"/>
    </location>
</feature>
<organism evidence="10 11">
    <name type="scientific">Chitinasiproducens palmae</name>
    <dbReference type="NCBI Taxonomy" id="1770053"/>
    <lineage>
        <taxon>Bacteria</taxon>
        <taxon>Pseudomonadati</taxon>
        <taxon>Pseudomonadota</taxon>
        <taxon>Betaproteobacteria</taxon>
        <taxon>Burkholderiales</taxon>
        <taxon>Burkholderiaceae</taxon>
        <taxon>Chitinasiproducens</taxon>
    </lineage>
</organism>
<protein>
    <recommendedName>
        <fullName evidence="3">cellulase</fullName>
        <ecNumber evidence="3">3.2.1.4</ecNumber>
    </recommendedName>
</protein>
<evidence type="ECO:0000256" key="3">
    <source>
        <dbReference type="ARBA" id="ARBA00012601"/>
    </source>
</evidence>
<keyword evidence="5" id="KW-0136">Cellulose degradation</keyword>
<comment type="similarity">
    <text evidence="2">Belongs to the glycosyl hydrolase 8 (cellulase D) family.</text>
</comment>
<dbReference type="Pfam" id="PF01270">
    <property type="entry name" value="Glyco_hydro_8"/>
    <property type="match status" value="1"/>
</dbReference>
<evidence type="ECO:0000256" key="5">
    <source>
        <dbReference type="ARBA" id="ARBA00023001"/>
    </source>
</evidence>
<feature type="chain" id="PRO_5017323866" description="cellulase" evidence="9">
    <location>
        <begin position="38"/>
        <end position="441"/>
    </location>
</feature>
<evidence type="ECO:0000256" key="9">
    <source>
        <dbReference type="SAM" id="SignalP"/>
    </source>
</evidence>
<dbReference type="InterPro" id="IPR002037">
    <property type="entry name" value="Glyco_hydro_8"/>
</dbReference>
<evidence type="ECO:0000256" key="8">
    <source>
        <dbReference type="SAM" id="MobiDB-lite"/>
    </source>
</evidence>
<comment type="catalytic activity">
    <reaction evidence="1">
        <text>Endohydrolysis of (1-&gt;4)-beta-D-glucosidic linkages in cellulose, lichenin and cereal beta-D-glucans.</text>
        <dbReference type="EC" id="3.2.1.4"/>
    </reaction>
</comment>
<dbReference type="EMBL" id="FNLO01000003">
    <property type="protein sequence ID" value="SDV47840.1"/>
    <property type="molecule type" value="Genomic_DNA"/>
</dbReference>
<proteinExistence type="inferred from homology"/>
<evidence type="ECO:0000256" key="2">
    <source>
        <dbReference type="ARBA" id="ARBA00009209"/>
    </source>
</evidence>
<sequence>MKKPFSRSTLTRRPLHRWLLGAALFAASSAGANGALAAAAAEPANATDAAAAANSRHAAQLAQAAAPAQSGDPSAVRAGAGSSRAPVPGGRCNWPDYSAFLGRHVQADGRVIDYGPPQQTTSEGQSYALFFALVDNDRATFDRLLAWTEANLGSGDMAARLPAWQWGQRKDGSWGIMDQNSASDADLWIAYALFEAGRLWRQPRYTTLALAIVDQVKSTELFSLPSFGPMLAPGQTGFRIANDVWRLNPSYVPLPVLRLIARNDPQGPWKTIASNTVAMMRAVAPRGYAPDWAAYQSGKGFIIDPVKGDVGSYDAIRTYLWAGMTPKSDPLAAPLLAALGGMRAAAGGAVPEKVATVTGTTSGTGPAGFSAALLPYYMALGANGQLNAARARAADASGAASQAPGYYDRVLQLFGQGYADGRYRFDASGRLLPNWSASCRG</sequence>
<feature type="region of interest" description="Disordered" evidence="8">
    <location>
        <begin position="63"/>
        <end position="88"/>
    </location>
</feature>
<keyword evidence="9" id="KW-0732">Signal</keyword>
<dbReference type="PRINTS" id="PR00735">
    <property type="entry name" value="GLHYDRLASE8"/>
</dbReference>
<dbReference type="InterPro" id="IPR008928">
    <property type="entry name" value="6-hairpin_glycosidase_sf"/>
</dbReference>
<reference evidence="11" key="1">
    <citation type="submission" date="2016-09" db="EMBL/GenBank/DDBJ databases">
        <authorList>
            <person name="Varghese N."/>
            <person name="Submissions S."/>
        </authorList>
    </citation>
    <scope>NUCLEOTIDE SEQUENCE [LARGE SCALE GENOMIC DNA]</scope>
    <source>
        <strain evidence="11">JS23</strain>
    </source>
</reference>
<dbReference type="EC" id="3.2.1.4" evidence="3"/>
<evidence type="ECO:0000256" key="4">
    <source>
        <dbReference type="ARBA" id="ARBA00022801"/>
    </source>
</evidence>
<evidence type="ECO:0000256" key="1">
    <source>
        <dbReference type="ARBA" id="ARBA00000966"/>
    </source>
</evidence>
<dbReference type="InterPro" id="IPR012341">
    <property type="entry name" value="6hp_glycosidase-like_sf"/>
</dbReference>
<keyword evidence="7" id="KW-0624">Polysaccharide degradation</keyword>
<dbReference type="Proteomes" id="UP000243719">
    <property type="component" value="Unassembled WGS sequence"/>
</dbReference>
<gene>
    <name evidence="10" type="ORF">SAMN05216551_103337</name>
</gene>
<feature type="compositionally biased region" description="Low complexity" evidence="8">
    <location>
        <begin position="63"/>
        <end position="85"/>
    </location>
</feature>
<evidence type="ECO:0000313" key="10">
    <source>
        <dbReference type="EMBL" id="SDV47840.1"/>
    </source>
</evidence>
<keyword evidence="7" id="KW-0119">Carbohydrate metabolism</keyword>
<keyword evidence="4" id="KW-0378">Hydrolase</keyword>
<dbReference type="STRING" id="1770053.SAMN05216551_103337"/>
<keyword evidence="6" id="KW-0326">Glycosidase</keyword>
<evidence type="ECO:0000313" key="11">
    <source>
        <dbReference type="Proteomes" id="UP000243719"/>
    </source>
</evidence>
<dbReference type="Gene3D" id="1.50.10.10">
    <property type="match status" value="1"/>
</dbReference>
<dbReference type="InterPro" id="IPR006311">
    <property type="entry name" value="TAT_signal"/>
</dbReference>
<dbReference type="SUPFAM" id="SSF48208">
    <property type="entry name" value="Six-hairpin glycosidases"/>
    <property type="match status" value="1"/>
</dbReference>
<dbReference type="NCBIfam" id="NF008305">
    <property type="entry name" value="PRK11097.1"/>
    <property type="match status" value="1"/>
</dbReference>
<dbReference type="AlphaFoldDB" id="A0A1H2PMN7"/>
<dbReference type="GO" id="GO:0030245">
    <property type="term" value="P:cellulose catabolic process"/>
    <property type="evidence" value="ECO:0007669"/>
    <property type="project" value="UniProtKB-KW"/>
</dbReference>
<dbReference type="GO" id="GO:0008810">
    <property type="term" value="F:cellulase activity"/>
    <property type="evidence" value="ECO:0007669"/>
    <property type="project" value="UniProtKB-EC"/>
</dbReference>
<evidence type="ECO:0000256" key="7">
    <source>
        <dbReference type="ARBA" id="ARBA00023326"/>
    </source>
</evidence>